<comment type="caution">
    <text evidence="1">The sequence shown here is derived from an EMBL/GenBank/DDBJ whole genome shotgun (WGS) entry which is preliminary data.</text>
</comment>
<dbReference type="Proteomes" id="UP000440224">
    <property type="component" value="Unassembled WGS sequence"/>
</dbReference>
<evidence type="ECO:0000313" key="1">
    <source>
        <dbReference type="EMBL" id="MRG94999.1"/>
    </source>
</evidence>
<name>A0A6N7PSU9_9BACT</name>
<dbReference type="OrthoDB" id="7977953at2"/>
<sequence>MSPERSRQRARLPVTNVAGPAPRQSLAPLETCGPDDRFHDYILAEYEPIAPALGKLRSLNVLVESFAIAGVEREGLALLSAVRAGLGPFRTVWGIKRHHAHGELGWELYFYDFQRAHADLSIARVAAILAPHLRVTGREPRPLPWHMFSVELGPAGLLEGAPSAIDIYIDMRSYKCVADELVFENVYTFHDARAEIEEVLHRVRSCVHFDPSRDALHRLMPAHLFNCRKICVANKRHADAMYFSRIPTPALSRFLRDHQWPGALQDFVRTRDEALGHLLWDVGIDFRAIDGRATTIKSGIYGSF</sequence>
<dbReference type="EMBL" id="WJIE01000006">
    <property type="protein sequence ID" value="MRG94999.1"/>
    <property type="molecule type" value="Genomic_DNA"/>
</dbReference>
<evidence type="ECO:0000313" key="2">
    <source>
        <dbReference type="Proteomes" id="UP000440224"/>
    </source>
</evidence>
<dbReference type="RefSeq" id="WP_153821783.1">
    <property type="nucleotide sequence ID" value="NZ_WJIE01000006.1"/>
</dbReference>
<protein>
    <submittedName>
        <fullName evidence="1">Uncharacterized protein</fullName>
    </submittedName>
</protein>
<proteinExistence type="predicted"/>
<dbReference type="AlphaFoldDB" id="A0A6N7PSU9"/>
<keyword evidence="2" id="KW-1185">Reference proteome</keyword>
<gene>
    <name evidence="1" type="ORF">GF068_24210</name>
</gene>
<reference evidence="1 2" key="1">
    <citation type="submission" date="2019-10" db="EMBL/GenBank/DDBJ databases">
        <title>A soil myxobacterium in the family Polyangiaceae.</title>
        <authorList>
            <person name="Li Y."/>
            <person name="Wang J."/>
        </authorList>
    </citation>
    <scope>NUCLEOTIDE SEQUENCE [LARGE SCALE GENOMIC DNA]</scope>
    <source>
        <strain evidence="1 2">DSM 14734</strain>
    </source>
</reference>
<organism evidence="1 2">
    <name type="scientific">Polyangium spumosum</name>
    <dbReference type="NCBI Taxonomy" id="889282"/>
    <lineage>
        <taxon>Bacteria</taxon>
        <taxon>Pseudomonadati</taxon>
        <taxon>Myxococcota</taxon>
        <taxon>Polyangia</taxon>
        <taxon>Polyangiales</taxon>
        <taxon>Polyangiaceae</taxon>
        <taxon>Polyangium</taxon>
    </lineage>
</organism>
<accession>A0A6N7PSU9</accession>